<dbReference type="InterPro" id="IPR051310">
    <property type="entry name" value="MCP_chemotaxis"/>
</dbReference>
<dbReference type="PANTHER" id="PTHR43531">
    <property type="entry name" value="PROTEIN ICFG"/>
    <property type="match status" value="1"/>
</dbReference>
<dbReference type="SMART" id="SM00304">
    <property type="entry name" value="HAMP"/>
    <property type="match status" value="1"/>
</dbReference>
<dbReference type="GO" id="GO:0005886">
    <property type="term" value="C:plasma membrane"/>
    <property type="evidence" value="ECO:0007669"/>
    <property type="project" value="UniProtKB-SubCell"/>
</dbReference>
<dbReference type="PRINTS" id="PR00260">
    <property type="entry name" value="CHEMTRNSDUCR"/>
</dbReference>
<keyword evidence="2" id="KW-1003">Cell membrane</keyword>
<evidence type="ECO:0000259" key="14">
    <source>
        <dbReference type="PROSITE" id="PS50885"/>
    </source>
</evidence>
<dbReference type="InterPro" id="IPR003122">
    <property type="entry name" value="Tar_rcpt_lig-bd"/>
</dbReference>
<evidence type="ECO:0000313" key="15">
    <source>
        <dbReference type="EMBL" id="OON35592.1"/>
    </source>
</evidence>
<evidence type="ECO:0000256" key="10">
    <source>
        <dbReference type="ARBA" id="ARBA00029447"/>
    </source>
</evidence>
<dbReference type="Pfam" id="PF00672">
    <property type="entry name" value="HAMP"/>
    <property type="match status" value="1"/>
</dbReference>
<evidence type="ECO:0000259" key="13">
    <source>
        <dbReference type="PROSITE" id="PS50111"/>
    </source>
</evidence>
<evidence type="ECO:0000256" key="3">
    <source>
        <dbReference type="ARBA" id="ARBA00022481"/>
    </source>
</evidence>
<dbReference type="Gene3D" id="1.10.287.950">
    <property type="entry name" value="Methyl-accepting chemotaxis protein"/>
    <property type="match status" value="1"/>
</dbReference>
<feature type="transmembrane region" description="Helical" evidence="12">
    <location>
        <begin position="35"/>
        <end position="55"/>
    </location>
</feature>
<dbReference type="Gene3D" id="1.20.120.30">
    <property type="entry name" value="Aspartate receptor, ligand-binding domain"/>
    <property type="match status" value="1"/>
</dbReference>
<keyword evidence="3" id="KW-0488">Methylation</keyword>
<evidence type="ECO:0000256" key="9">
    <source>
        <dbReference type="ARBA" id="ARBA00023224"/>
    </source>
</evidence>
<dbReference type="GO" id="GO:0007165">
    <property type="term" value="P:signal transduction"/>
    <property type="evidence" value="ECO:0007669"/>
    <property type="project" value="UniProtKB-KW"/>
</dbReference>
<dbReference type="GO" id="GO:0004888">
    <property type="term" value="F:transmembrane signaling receptor activity"/>
    <property type="evidence" value="ECO:0007669"/>
    <property type="project" value="InterPro"/>
</dbReference>
<comment type="similarity">
    <text evidence="10">Belongs to the methyl-accepting chemotaxis (MCP) protein family.</text>
</comment>
<comment type="subcellular location">
    <subcellularLocation>
        <location evidence="1">Cell inner membrane</location>
        <topology evidence="1">Multi-pass membrane protein</topology>
    </subcellularLocation>
</comment>
<dbReference type="CDD" id="cd19407">
    <property type="entry name" value="Tar_Tsr_sensor"/>
    <property type="match status" value="1"/>
</dbReference>
<gene>
    <name evidence="15" type="ORF">BTJ39_22655</name>
</gene>
<evidence type="ECO:0000256" key="2">
    <source>
        <dbReference type="ARBA" id="ARBA00022475"/>
    </source>
</evidence>
<evidence type="ECO:0000256" key="1">
    <source>
        <dbReference type="ARBA" id="ARBA00004429"/>
    </source>
</evidence>
<dbReference type="Proteomes" id="UP000190667">
    <property type="component" value="Unassembled WGS sequence"/>
</dbReference>
<dbReference type="EMBL" id="MRUL01000029">
    <property type="protein sequence ID" value="OON35592.1"/>
    <property type="molecule type" value="Genomic_DNA"/>
</dbReference>
<keyword evidence="16" id="KW-1185">Reference proteome</keyword>
<protein>
    <submittedName>
        <fullName evidence="15">Chemoreceptor</fullName>
    </submittedName>
</protein>
<keyword evidence="9 11" id="KW-0807">Transducer</keyword>
<evidence type="ECO:0000313" key="16">
    <source>
        <dbReference type="Proteomes" id="UP000190667"/>
    </source>
</evidence>
<dbReference type="Pfam" id="PF00015">
    <property type="entry name" value="MCPsignal"/>
    <property type="match status" value="1"/>
</dbReference>
<dbReference type="Pfam" id="PF02203">
    <property type="entry name" value="TarH"/>
    <property type="match status" value="1"/>
</dbReference>
<keyword evidence="5" id="KW-0997">Cell inner membrane</keyword>
<dbReference type="AlphaFoldDB" id="A0A1S8Y9S2"/>
<evidence type="ECO:0000256" key="12">
    <source>
        <dbReference type="SAM" id="Phobius"/>
    </source>
</evidence>
<accession>A0A1S8Y9S2</accession>
<proteinExistence type="inferred from homology"/>
<evidence type="ECO:0000256" key="7">
    <source>
        <dbReference type="ARBA" id="ARBA00022989"/>
    </source>
</evidence>
<keyword evidence="4" id="KW-0145">Chemotaxis</keyword>
<comment type="caution">
    <text evidence="15">The sequence shown here is derived from an EMBL/GenBank/DDBJ whole genome shotgun (WGS) entry which is preliminary data.</text>
</comment>
<dbReference type="SUPFAM" id="SSF47170">
    <property type="entry name" value="Aspartate receptor, ligand-binding domain"/>
    <property type="match status" value="1"/>
</dbReference>
<sequence length="537" mass="58389">MSQLTSRPHLISVFSNPIKLIMRWRLPLAMQSLRGGFILFLIIFCLLQCASLVLLTRLVEQTKSNVATSQSLTGRQSLLDKARMELLIASDNSNRAAIYLMQDNQTGSVDSWVSLADSAESSIESARTLFNQYQPSKNGDLQQAFDLLMDGLKEQLKGLRAKDIDAFFMVPMQVFQQQFNQAYYQTLNQARGDTSSFNSAMLESLMQNRNRVLAISALLLTLLLIAGGLLVQGVIVPLNRLKKHTAQIATGNIAHPVVTSRLQSLELKALTASIDAMQHGLRNIVGEINTIANAVLSSAGQISTQNEEFSSHSQQQNNALDHISQRLNRVAEEVEASVVFSQDASARVQAADSLTQRCGGMVAEVDKRMRNIVDASGEIAGIVTLLDSLSLQTKLLALNAAIESAHAGIYGRSFSVVAKEIGLLSEKSAASTRNIDELINRTNQHIESGFSQVTTLETLYSGITSAVSDVVVLLDGLQQNASAQSNRVNTIATEIAALNQQVRNSERLTAASASAAENLITHSQRLSHSVSLFVLQP</sequence>
<evidence type="ECO:0000256" key="11">
    <source>
        <dbReference type="PROSITE-ProRule" id="PRU00284"/>
    </source>
</evidence>
<dbReference type="InterPro" id="IPR004089">
    <property type="entry name" value="MCPsignal_dom"/>
</dbReference>
<keyword evidence="6 12" id="KW-0812">Transmembrane</keyword>
<feature type="domain" description="Methyl-accepting transducer" evidence="13">
    <location>
        <begin position="291"/>
        <end position="516"/>
    </location>
</feature>
<keyword evidence="15" id="KW-0675">Receptor</keyword>
<evidence type="ECO:0000256" key="5">
    <source>
        <dbReference type="ARBA" id="ARBA00022519"/>
    </source>
</evidence>
<organism evidence="15 16">
    <name type="scientific">Izhakiella australiensis</name>
    <dbReference type="NCBI Taxonomy" id="1926881"/>
    <lineage>
        <taxon>Bacteria</taxon>
        <taxon>Pseudomonadati</taxon>
        <taxon>Pseudomonadota</taxon>
        <taxon>Gammaproteobacteria</taxon>
        <taxon>Enterobacterales</taxon>
        <taxon>Erwiniaceae</taxon>
        <taxon>Izhakiella</taxon>
    </lineage>
</organism>
<dbReference type="GO" id="GO:0006935">
    <property type="term" value="P:chemotaxis"/>
    <property type="evidence" value="ECO:0007669"/>
    <property type="project" value="UniProtKB-KW"/>
</dbReference>
<reference evidence="15 16" key="1">
    <citation type="submission" date="2016-12" db="EMBL/GenBank/DDBJ databases">
        <title>Izhakiella australiana sp. nov. of genus Izhakiella isolated from Australian desert.</title>
        <authorList>
            <person name="Ji M."/>
        </authorList>
    </citation>
    <scope>NUCLEOTIDE SEQUENCE [LARGE SCALE GENOMIC DNA]</scope>
    <source>
        <strain evidence="15 16">D4N98</strain>
    </source>
</reference>
<keyword evidence="7 12" id="KW-1133">Transmembrane helix</keyword>
<dbReference type="InterPro" id="IPR004090">
    <property type="entry name" value="Chemotax_Me-accpt_rcpt"/>
</dbReference>
<evidence type="ECO:0000256" key="8">
    <source>
        <dbReference type="ARBA" id="ARBA00023136"/>
    </source>
</evidence>
<dbReference type="SMART" id="SM00283">
    <property type="entry name" value="MA"/>
    <property type="match status" value="1"/>
</dbReference>
<feature type="domain" description="HAMP" evidence="14">
    <location>
        <begin position="232"/>
        <end position="286"/>
    </location>
</feature>
<dbReference type="PANTHER" id="PTHR43531:SF11">
    <property type="entry name" value="METHYL-ACCEPTING CHEMOTAXIS PROTEIN 3"/>
    <property type="match status" value="1"/>
</dbReference>
<evidence type="ECO:0000256" key="4">
    <source>
        <dbReference type="ARBA" id="ARBA00022500"/>
    </source>
</evidence>
<dbReference type="RefSeq" id="WP_078004955.1">
    <property type="nucleotide sequence ID" value="NZ_MRUL01000029.1"/>
</dbReference>
<dbReference type="PROSITE" id="PS50111">
    <property type="entry name" value="CHEMOTAXIS_TRANSDUC_2"/>
    <property type="match status" value="1"/>
</dbReference>
<evidence type="ECO:0000256" key="6">
    <source>
        <dbReference type="ARBA" id="ARBA00022692"/>
    </source>
</evidence>
<dbReference type="STRING" id="1926881.BTJ39_22655"/>
<dbReference type="InterPro" id="IPR003660">
    <property type="entry name" value="HAMP_dom"/>
</dbReference>
<dbReference type="SUPFAM" id="SSF58104">
    <property type="entry name" value="Methyl-accepting chemotaxis protein (MCP) signaling domain"/>
    <property type="match status" value="1"/>
</dbReference>
<name>A0A1S8Y9S2_9GAMM</name>
<dbReference type="PROSITE" id="PS50885">
    <property type="entry name" value="HAMP"/>
    <property type="match status" value="1"/>
</dbReference>
<dbReference type="InterPro" id="IPR035440">
    <property type="entry name" value="4HB_MCP_dom_sf"/>
</dbReference>
<feature type="transmembrane region" description="Helical" evidence="12">
    <location>
        <begin position="212"/>
        <end position="235"/>
    </location>
</feature>
<keyword evidence="8 12" id="KW-0472">Membrane</keyword>